<dbReference type="Proteomes" id="UP001165101">
    <property type="component" value="Unassembled WGS sequence"/>
</dbReference>
<accession>A0ACB5TNB1</accession>
<evidence type="ECO:0000313" key="2">
    <source>
        <dbReference type="Proteomes" id="UP001165101"/>
    </source>
</evidence>
<protein>
    <submittedName>
        <fullName evidence="1">Unnamed protein product</fullName>
    </submittedName>
</protein>
<reference evidence="1" key="1">
    <citation type="submission" date="2023-04" db="EMBL/GenBank/DDBJ databases">
        <title>Candida boidinii NBRC 1967.</title>
        <authorList>
            <person name="Ichikawa N."/>
            <person name="Sato H."/>
            <person name="Tonouchi N."/>
        </authorList>
    </citation>
    <scope>NUCLEOTIDE SEQUENCE</scope>
    <source>
        <strain evidence="1">NBRC 1967</strain>
    </source>
</reference>
<name>A0ACB5TNB1_CANBO</name>
<proteinExistence type="predicted"/>
<evidence type="ECO:0000313" key="1">
    <source>
        <dbReference type="EMBL" id="GME91551.1"/>
    </source>
</evidence>
<keyword evidence="2" id="KW-1185">Reference proteome</keyword>
<dbReference type="EMBL" id="BSXV01001042">
    <property type="protein sequence ID" value="GME91551.1"/>
    <property type="molecule type" value="Genomic_DNA"/>
</dbReference>
<comment type="caution">
    <text evidence="1">The sequence shown here is derived from an EMBL/GenBank/DDBJ whole genome shotgun (WGS) entry which is preliminary data.</text>
</comment>
<organism evidence="1 2">
    <name type="scientific">Candida boidinii</name>
    <name type="common">Yeast</name>
    <dbReference type="NCBI Taxonomy" id="5477"/>
    <lineage>
        <taxon>Eukaryota</taxon>
        <taxon>Fungi</taxon>
        <taxon>Dikarya</taxon>
        <taxon>Ascomycota</taxon>
        <taxon>Saccharomycotina</taxon>
        <taxon>Pichiomycetes</taxon>
        <taxon>Pichiales</taxon>
        <taxon>Pichiaceae</taxon>
        <taxon>Ogataea</taxon>
        <taxon>Ogataea/Candida clade</taxon>
    </lineage>
</organism>
<gene>
    <name evidence="1" type="ORF">Cboi01_000234400</name>
</gene>
<sequence>MRVVKKLDPELTQLVQSTTTINSIEDIVKELIENSIDANSNNIQIIITHYKESLNIECIDNGDGISPNDLELVGDRFCTSKFQSTDLKNLQNVTTFGFRGEALNSILNICSTCIINSKTNDFRSHFQVMFNNDKRLSRPSISSSSFSHIVNNGTSILINDVFGNLPVRKLSLSKISWPQLSINLRSVLFKSFSFKPDCKFRLIYKTEQKTEFIKHSDNNNRNILTPKKLLLNKQGEINLKIIKLFSSIYGKNKFKKYESYKAIFKNFKINLIIFKELNQSKNYQFIFLNNRFFNNKELIKDINKLFMNINDNDNQYIEENNNNNQSKLFGKLYKSYPILLIFITCDLNFSELIQDSSKTIYETQNMKYIKPMIIKIINHYINTHLKFQDPVIKKPINNKTKDGSTTTILQSNEDQSNKKYTEAFILGSKSRISKIKEREIKGRISFEVKENSSDNNNNNDDIPKWNFKKFKSSLNKKESKSIEEEEEETLLNNEDNNQIVELEDNNFEIQCSQGKSETESQFFNNISKFNISINNSNTNIKILNQIDNKFILIKLSILTKDEFQNSQSLNYNYNHTVLALLDQHACDERIKLEKLIKNYIFDINNNINLIKNYEIIKPIEIVLTIEEIQLINNFKDSLLFWGIRFEILNNESDIDIDNDDDDDDDELIVRITHLPDFTHNRFSRNGKEFELRNGIRQYLFDILNQKKKKYLKFQDSNSDDSEDNSNGEWWLYIPHIPDMILEILKSKSCRSAVMFGDKLSIEECDRLIQQLRETRIPFRCAHGRPSIAPLIELEQNDGK</sequence>